<evidence type="ECO:0000259" key="1">
    <source>
        <dbReference type="Pfam" id="PF00501"/>
    </source>
</evidence>
<organism evidence="2 3">
    <name type="scientific">Mizuhopecten yessoensis</name>
    <name type="common">Japanese scallop</name>
    <name type="synonym">Patinopecten yessoensis</name>
    <dbReference type="NCBI Taxonomy" id="6573"/>
    <lineage>
        <taxon>Eukaryota</taxon>
        <taxon>Metazoa</taxon>
        <taxon>Spiralia</taxon>
        <taxon>Lophotrochozoa</taxon>
        <taxon>Mollusca</taxon>
        <taxon>Bivalvia</taxon>
        <taxon>Autobranchia</taxon>
        <taxon>Pteriomorphia</taxon>
        <taxon>Pectinida</taxon>
        <taxon>Pectinoidea</taxon>
        <taxon>Pectinidae</taxon>
        <taxon>Mizuhopecten</taxon>
    </lineage>
</organism>
<dbReference type="CDD" id="cd04433">
    <property type="entry name" value="AFD_class_I"/>
    <property type="match status" value="1"/>
</dbReference>
<dbReference type="Pfam" id="PF00501">
    <property type="entry name" value="AMP-binding"/>
    <property type="match status" value="1"/>
</dbReference>
<dbReference type="STRING" id="6573.A0A210Q792"/>
<name>A0A210Q792_MIZYE</name>
<dbReference type="InterPro" id="IPR000873">
    <property type="entry name" value="AMP-dep_synth/lig_dom"/>
</dbReference>
<dbReference type="PANTHER" id="PTHR42814">
    <property type="entry name" value="AMP-BINDING DOMAIN-CONTAINING PROTEIN"/>
    <property type="match status" value="1"/>
</dbReference>
<dbReference type="PROSITE" id="PS00455">
    <property type="entry name" value="AMP_BINDING"/>
    <property type="match status" value="1"/>
</dbReference>
<dbReference type="InterPro" id="IPR020845">
    <property type="entry name" value="AMP-binding_CS"/>
</dbReference>
<dbReference type="InterPro" id="IPR042099">
    <property type="entry name" value="ANL_N_sf"/>
</dbReference>
<protein>
    <submittedName>
        <fullName evidence="2">Acyl-CoA synthetase family member 2, mitochondrial</fullName>
    </submittedName>
</protein>
<dbReference type="Proteomes" id="UP000242188">
    <property type="component" value="Unassembled WGS sequence"/>
</dbReference>
<dbReference type="Gene3D" id="3.40.50.12780">
    <property type="entry name" value="N-terminal domain of ligase-like"/>
    <property type="match status" value="1"/>
</dbReference>
<comment type="caution">
    <text evidence="2">The sequence shown here is derived from an EMBL/GenBank/DDBJ whole genome shotgun (WGS) entry which is preliminary data.</text>
</comment>
<dbReference type="Gene3D" id="3.30.300.30">
    <property type="match status" value="1"/>
</dbReference>
<dbReference type="EMBL" id="NEDP02004718">
    <property type="protein sequence ID" value="OWF44606.1"/>
    <property type="molecule type" value="Genomic_DNA"/>
</dbReference>
<dbReference type="OrthoDB" id="10253115at2759"/>
<accession>A0A210Q792</accession>
<dbReference type="PANTHER" id="PTHR42814:SF3">
    <property type="entry name" value="BETA-N-ACETYLHEXOSAMINIDASE"/>
    <property type="match status" value="1"/>
</dbReference>
<gene>
    <name evidence="2" type="ORF">KP79_PYT24707</name>
</gene>
<dbReference type="InterPro" id="IPR045851">
    <property type="entry name" value="AMP-bd_C_sf"/>
</dbReference>
<proteinExistence type="predicted"/>
<evidence type="ECO:0000313" key="2">
    <source>
        <dbReference type="EMBL" id="OWF44606.1"/>
    </source>
</evidence>
<evidence type="ECO:0000313" key="3">
    <source>
        <dbReference type="Proteomes" id="UP000242188"/>
    </source>
</evidence>
<feature type="domain" description="AMP-dependent synthetase/ligase" evidence="1">
    <location>
        <begin position="34"/>
        <end position="412"/>
    </location>
</feature>
<reference evidence="2 3" key="1">
    <citation type="journal article" date="2017" name="Nat. Ecol. Evol.">
        <title>Scallop genome provides insights into evolution of bilaterian karyotype and development.</title>
        <authorList>
            <person name="Wang S."/>
            <person name="Zhang J."/>
            <person name="Jiao W."/>
            <person name="Li J."/>
            <person name="Xun X."/>
            <person name="Sun Y."/>
            <person name="Guo X."/>
            <person name="Huan P."/>
            <person name="Dong B."/>
            <person name="Zhang L."/>
            <person name="Hu X."/>
            <person name="Sun X."/>
            <person name="Wang J."/>
            <person name="Zhao C."/>
            <person name="Wang Y."/>
            <person name="Wang D."/>
            <person name="Huang X."/>
            <person name="Wang R."/>
            <person name="Lv J."/>
            <person name="Li Y."/>
            <person name="Zhang Z."/>
            <person name="Liu B."/>
            <person name="Lu W."/>
            <person name="Hui Y."/>
            <person name="Liang J."/>
            <person name="Zhou Z."/>
            <person name="Hou R."/>
            <person name="Li X."/>
            <person name="Liu Y."/>
            <person name="Li H."/>
            <person name="Ning X."/>
            <person name="Lin Y."/>
            <person name="Zhao L."/>
            <person name="Xing Q."/>
            <person name="Dou J."/>
            <person name="Li Y."/>
            <person name="Mao J."/>
            <person name="Guo H."/>
            <person name="Dou H."/>
            <person name="Li T."/>
            <person name="Mu C."/>
            <person name="Jiang W."/>
            <person name="Fu Q."/>
            <person name="Fu X."/>
            <person name="Miao Y."/>
            <person name="Liu J."/>
            <person name="Yu Q."/>
            <person name="Li R."/>
            <person name="Liao H."/>
            <person name="Li X."/>
            <person name="Kong Y."/>
            <person name="Jiang Z."/>
            <person name="Chourrout D."/>
            <person name="Li R."/>
            <person name="Bao Z."/>
        </authorList>
    </citation>
    <scope>NUCLEOTIDE SEQUENCE [LARGE SCALE GENOMIC DNA]</scope>
    <source>
        <strain evidence="2 3">PY_sf001</strain>
    </source>
</reference>
<dbReference type="AlphaFoldDB" id="A0A210Q792"/>
<keyword evidence="3" id="KW-1185">Reference proteome</keyword>
<sequence length="567" mass="63008">MDVPSDFSYLHTPAVQPFIYSTVDRVAGVNARLRPNQELFILRELDGSRSSLTNSSLYKQAEHLARYLASQGITKGDMVALVGPNTLEMVVGTLGILLAGAAVLNCTINTKTAQDQKKLLELTKAKCILADRGKDSCLLSPIKAMLDHCNVQTDDRTGDDQIKVIFLRKTDLEGFKMTDTLPKILSQDMKKVELPNVAPEDPAIIFTTSGSTGIPKMVLHSHYSLASYPFSWIPTAVNYEIVVYNDRPFSWIGGSPVLSILRSMPRVFMDASITMNGKNAYFLWNVIKEELCTDALFFPHIIQDLLQLAPGVTEDGFRLNHISTGGQIVDNLYTRVNDRFCHAVVVVYGCTEVVPIAARGPVVQGELLQAGDVGVPFSGVEIRIVDTQENPIPLDTVGKVQVRSPYSMKCYFANENLTKDVFTEERWFRTGDVGKISGGHLTIMGRETDAISRGTRKIYPGMLEYLIKQMEFVKDVCIVAVPDKRLYEEICVCFTTSVKLTPDDVQQYCQQNLFTTSTVDGLGEMPTYFLLFEEFPKLNNGKPDKRAVATEATVRLGLTKERELQGV</sequence>
<dbReference type="SUPFAM" id="SSF56801">
    <property type="entry name" value="Acetyl-CoA synthetase-like"/>
    <property type="match status" value="1"/>
</dbReference>